<evidence type="ECO:0000313" key="9">
    <source>
        <dbReference type="EMBL" id="SFG65524.1"/>
    </source>
</evidence>
<evidence type="ECO:0000259" key="8">
    <source>
        <dbReference type="Pfam" id="PF12704"/>
    </source>
</evidence>
<reference evidence="10" key="1">
    <citation type="submission" date="2016-10" db="EMBL/GenBank/DDBJ databases">
        <authorList>
            <person name="Varghese N."/>
            <person name="Submissions S."/>
        </authorList>
    </citation>
    <scope>NUCLEOTIDE SEQUENCE [LARGE SCALE GENOMIC DNA]</scope>
    <source>
        <strain evidence="10">CGMCC 1.10971</strain>
    </source>
</reference>
<protein>
    <submittedName>
        <fullName evidence="9">Putative ABC transport system permease protein</fullName>
    </submittedName>
</protein>
<gene>
    <name evidence="9" type="ORF">SAMN05216175_110111</name>
</gene>
<dbReference type="Proteomes" id="UP000198623">
    <property type="component" value="Unassembled WGS sequence"/>
</dbReference>
<evidence type="ECO:0000259" key="7">
    <source>
        <dbReference type="Pfam" id="PF02687"/>
    </source>
</evidence>
<feature type="domain" description="MacB-like periplasmic core" evidence="8">
    <location>
        <begin position="18"/>
        <end position="205"/>
    </location>
</feature>
<dbReference type="OrthoDB" id="9784014at2"/>
<evidence type="ECO:0000256" key="1">
    <source>
        <dbReference type="ARBA" id="ARBA00004651"/>
    </source>
</evidence>
<keyword evidence="2" id="KW-1003">Cell membrane</keyword>
<dbReference type="RefSeq" id="WP_090728819.1">
    <property type="nucleotide sequence ID" value="NZ_FOOU01000010.1"/>
</dbReference>
<dbReference type="STRING" id="1045558.SAMN05216175_110111"/>
<proteinExistence type="predicted"/>
<organism evidence="9 10">
    <name type="scientific">Neptunomonas qingdaonensis</name>
    <dbReference type="NCBI Taxonomy" id="1045558"/>
    <lineage>
        <taxon>Bacteria</taxon>
        <taxon>Pseudomonadati</taxon>
        <taxon>Pseudomonadota</taxon>
        <taxon>Gammaproteobacteria</taxon>
        <taxon>Oceanospirillales</taxon>
        <taxon>Oceanospirillaceae</taxon>
        <taxon>Neptunomonas</taxon>
    </lineage>
</organism>
<feature type="transmembrane region" description="Helical" evidence="6">
    <location>
        <begin position="333"/>
        <end position="366"/>
    </location>
</feature>
<dbReference type="InterPro" id="IPR051125">
    <property type="entry name" value="ABC-4/HrtB_transporter"/>
</dbReference>
<feature type="transmembrane region" description="Helical" evidence="6">
    <location>
        <begin position="386"/>
        <end position="403"/>
    </location>
</feature>
<dbReference type="InterPro" id="IPR003838">
    <property type="entry name" value="ABC3_permease_C"/>
</dbReference>
<name>A0A1I2TKR9_9GAMM</name>
<evidence type="ECO:0000256" key="5">
    <source>
        <dbReference type="ARBA" id="ARBA00023136"/>
    </source>
</evidence>
<comment type="subcellular location">
    <subcellularLocation>
        <location evidence="1">Cell membrane</location>
        <topology evidence="1">Multi-pass membrane protein</topology>
    </subcellularLocation>
</comment>
<keyword evidence="5 6" id="KW-0472">Membrane</keyword>
<evidence type="ECO:0000313" key="10">
    <source>
        <dbReference type="Proteomes" id="UP000198623"/>
    </source>
</evidence>
<dbReference type="PANTHER" id="PTHR43738:SF2">
    <property type="entry name" value="ABC TRANSPORTER PERMEASE"/>
    <property type="match status" value="1"/>
</dbReference>
<sequence>MLFNVALASSWSRRHTLFFIVLTIALSVALLIAVEKIRTEVRDSFNRSVSGTDLIVGARGGELQLILYSIFHIGQASNNISWESFELINSNKNVAWAVPISLGDSHKGFRVVGTSSGFFTHYQTGQQQSLLFQKGKAFNDLFDAVIGADVARQLGYQVGSRLTLSHGVGSASFSQHDDRPFSVAGVLRSTGTPVDQSVFISSEAIVAIHDGWQSGSRIPGQQISVEEVRKKVLQPKELTAILLGMKSKLSTFHLQRQINNYKAEPLQAVLPGVALQQLWQLIRVAENALRIVSGCVVLAGLIGMLAVLLTSLGARRKEMAIMRAIGARPWHIITLLVFESTLVSAIGTLLGVLLSVGLLMLAQPVLETQFGLFIQSTGLSLDDAPLLAGVVLAGAATGLWPGYRAYQMTAADGLTLRC</sequence>
<dbReference type="AlphaFoldDB" id="A0A1I2TKR9"/>
<dbReference type="PANTHER" id="PTHR43738">
    <property type="entry name" value="ABC TRANSPORTER, MEMBRANE PROTEIN"/>
    <property type="match status" value="1"/>
</dbReference>
<feature type="transmembrane region" description="Helical" evidence="6">
    <location>
        <begin position="291"/>
        <end position="312"/>
    </location>
</feature>
<evidence type="ECO:0000256" key="2">
    <source>
        <dbReference type="ARBA" id="ARBA00022475"/>
    </source>
</evidence>
<keyword evidence="3 6" id="KW-0812">Transmembrane</keyword>
<dbReference type="InterPro" id="IPR025857">
    <property type="entry name" value="MacB_PCD"/>
</dbReference>
<keyword evidence="4 6" id="KW-1133">Transmembrane helix</keyword>
<dbReference type="Pfam" id="PF02687">
    <property type="entry name" value="FtsX"/>
    <property type="match status" value="1"/>
</dbReference>
<dbReference type="EMBL" id="FOOU01000010">
    <property type="protein sequence ID" value="SFG65524.1"/>
    <property type="molecule type" value="Genomic_DNA"/>
</dbReference>
<accession>A0A1I2TKR9</accession>
<feature type="domain" description="ABC3 transporter permease C-terminal" evidence="7">
    <location>
        <begin position="291"/>
        <end position="401"/>
    </location>
</feature>
<evidence type="ECO:0000256" key="6">
    <source>
        <dbReference type="SAM" id="Phobius"/>
    </source>
</evidence>
<keyword evidence="10" id="KW-1185">Reference proteome</keyword>
<evidence type="ECO:0000256" key="3">
    <source>
        <dbReference type="ARBA" id="ARBA00022692"/>
    </source>
</evidence>
<dbReference type="GO" id="GO:0005886">
    <property type="term" value="C:plasma membrane"/>
    <property type="evidence" value="ECO:0007669"/>
    <property type="project" value="UniProtKB-SubCell"/>
</dbReference>
<evidence type="ECO:0000256" key="4">
    <source>
        <dbReference type="ARBA" id="ARBA00022989"/>
    </source>
</evidence>
<dbReference type="Pfam" id="PF12704">
    <property type="entry name" value="MacB_PCD"/>
    <property type="match status" value="1"/>
</dbReference>